<proteinExistence type="inferred from homology"/>
<dbReference type="SUPFAM" id="SSF55961">
    <property type="entry name" value="Bet v1-like"/>
    <property type="match status" value="1"/>
</dbReference>
<dbReference type="EMBL" id="JBHSAY010000033">
    <property type="protein sequence ID" value="MFC4136594.1"/>
    <property type="molecule type" value="Genomic_DNA"/>
</dbReference>
<organism evidence="4 5">
    <name type="scientific">Hamadaea flava</name>
    <dbReference type="NCBI Taxonomy" id="1742688"/>
    <lineage>
        <taxon>Bacteria</taxon>
        <taxon>Bacillati</taxon>
        <taxon>Actinomycetota</taxon>
        <taxon>Actinomycetes</taxon>
        <taxon>Micromonosporales</taxon>
        <taxon>Micromonosporaceae</taxon>
        <taxon>Hamadaea</taxon>
    </lineage>
</organism>
<keyword evidence="5" id="KW-1185">Reference proteome</keyword>
<dbReference type="InterPro" id="IPR013538">
    <property type="entry name" value="ASHA1/2-like_C"/>
</dbReference>
<dbReference type="Proteomes" id="UP001595816">
    <property type="component" value="Unassembled WGS sequence"/>
</dbReference>
<dbReference type="InterPro" id="IPR012291">
    <property type="entry name" value="CBM2_carb-bd_dom_sf"/>
</dbReference>
<evidence type="ECO:0000259" key="3">
    <source>
        <dbReference type="PROSITE" id="PS51173"/>
    </source>
</evidence>
<gene>
    <name evidence="4" type="ORF">ACFOZ4_38805</name>
</gene>
<feature type="compositionally biased region" description="Low complexity" evidence="2">
    <location>
        <begin position="276"/>
        <end position="314"/>
    </location>
</feature>
<evidence type="ECO:0000256" key="2">
    <source>
        <dbReference type="SAM" id="MobiDB-lite"/>
    </source>
</evidence>
<dbReference type="InterPro" id="IPR008965">
    <property type="entry name" value="CBM2/CBM3_carb-bd_dom_sf"/>
</dbReference>
<evidence type="ECO:0000256" key="1">
    <source>
        <dbReference type="ARBA" id="ARBA00006817"/>
    </source>
</evidence>
<dbReference type="Pfam" id="PF08327">
    <property type="entry name" value="AHSA1"/>
    <property type="match status" value="1"/>
</dbReference>
<dbReference type="PROSITE" id="PS51173">
    <property type="entry name" value="CBM2"/>
    <property type="match status" value="1"/>
</dbReference>
<dbReference type="Gene3D" id="3.30.530.20">
    <property type="match status" value="1"/>
</dbReference>
<feature type="region of interest" description="Disordered" evidence="2">
    <location>
        <begin position="269"/>
        <end position="314"/>
    </location>
</feature>
<dbReference type="InterPro" id="IPR023393">
    <property type="entry name" value="START-like_dom_sf"/>
</dbReference>
<evidence type="ECO:0000313" key="5">
    <source>
        <dbReference type="Proteomes" id="UP001595816"/>
    </source>
</evidence>
<protein>
    <submittedName>
        <fullName evidence="4">SRPBCC domain-containing protein</fullName>
    </submittedName>
</protein>
<reference evidence="5" key="1">
    <citation type="journal article" date="2019" name="Int. J. Syst. Evol. Microbiol.">
        <title>The Global Catalogue of Microorganisms (GCM) 10K type strain sequencing project: providing services to taxonomists for standard genome sequencing and annotation.</title>
        <authorList>
            <consortium name="The Broad Institute Genomics Platform"/>
            <consortium name="The Broad Institute Genome Sequencing Center for Infectious Disease"/>
            <person name="Wu L."/>
            <person name="Ma J."/>
        </authorList>
    </citation>
    <scope>NUCLEOTIDE SEQUENCE [LARGE SCALE GENOMIC DNA]</scope>
    <source>
        <strain evidence="5">CGMCC 4.7289</strain>
    </source>
</reference>
<dbReference type="SUPFAM" id="SSF49384">
    <property type="entry name" value="Carbohydrate-binding domain"/>
    <property type="match status" value="1"/>
</dbReference>
<feature type="domain" description="CBM2" evidence="3">
    <location>
        <begin position="314"/>
        <end position="432"/>
    </location>
</feature>
<comment type="similarity">
    <text evidence="1">Belongs to the AHA1 family.</text>
</comment>
<evidence type="ECO:0000313" key="4">
    <source>
        <dbReference type="EMBL" id="MFC4136594.1"/>
    </source>
</evidence>
<dbReference type="Gene3D" id="2.60.40.290">
    <property type="match status" value="1"/>
</dbReference>
<name>A0ABV8M1L4_9ACTN</name>
<dbReference type="RefSeq" id="WP_253760266.1">
    <property type="nucleotide sequence ID" value="NZ_JAMZDZ010000001.1"/>
</dbReference>
<dbReference type="Pfam" id="PF00553">
    <property type="entry name" value="CBM_2"/>
    <property type="match status" value="1"/>
</dbReference>
<dbReference type="InterPro" id="IPR001919">
    <property type="entry name" value="CBD2"/>
</dbReference>
<sequence>MSEINVDVDLPHPPHRVWRALTDRRVLATWFMETDLEPLPGAVGRAFPSGIPGFTGPFDIEVVSVGPERLLVMRWRGDQLHAEVRWELEELTGGTRLRVSQTGFLGVNGTLRRRELRRAYQQLFGEELLAVLGRAGEPSAIPRQRVQQPVVAAVGIENELPSAAPPRADLGDPSDPWALSDPSVLAGVRDHPVPTDEDSAEITPPPHGPAGRLAAAFPLQERVRATAITVTVAMIVVTVGWLWLTRPMHVDGPPASYPVATHDPAFALPEQSPFVLPSGGPTGPGTISPSGTPSPGASGRPSGSPSLGASASGSATGAPALTAEYATQSSTGLLGYQVAVTVTVHNPGTSPHSGWTVVLKVPSAASVDSNSGSVQVSKSGEQVTITPKDASKVVNSGSDVAFIVTFSGGALLGIGSGGVTGCEVDGTTCTKA</sequence>
<dbReference type="CDD" id="cd07814">
    <property type="entry name" value="SRPBCC_CalC_Aha1-like"/>
    <property type="match status" value="1"/>
</dbReference>
<accession>A0ABV8M1L4</accession>
<comment type="caution">
    <text evidence="4">The sequence shown here is derived from an EMBL/GenBank/DDBJ whole genome shotgun (WGS) entry which is preliminary data.</text>
</comment>